<dbReference type="InterPro" id="IPR027417">
    <property type="entry name" value="P-loop_NTPase"/>
</dbReference>
<evidence type="ECO:0000313" key="3">
    <source>
        <dbReference type="Proteomes" id="UP000009168"/>
    </source>
</evidence>
<evidence type="ECO:0000313" key="2">
    <source>
        <dbReference type="EMBL" id="EAR90458.2"/>
    </source>
</evidence>
<dbReference type="HOGENOM" id="CLU_488792_0_0_1"/>
<organism evidence="2 3">
    <name type="scientific">Tetrahymena thermophila (strain SB210)</name>
    <dbReference type="NCBI Taxonomy" id="312017"/>
    <lineage>
        <taxon>Eukaryota</taxon>
        <taxon>Sar</taxon>
        <taxon>Alveolata</taxon>
        <taxon>Ciliophora</taxon>
        <taxon>Intramacronucleata</taxon>
        <taxon>Oligohymenophorea</taxon>
        <taxon>Hymenostomatida</taxon>
        <taxon>Tetrahymenina</taxon>
        <taxon>Tetrahymenidae</taxon>
        <taxon>Tetrahymena</taxon>
    </lineage>
</organism>
<reference evidence="3" key="1">
    <citation type="journal article" date="2006" name="PLoS Biol.">
        <title>Macronuclear genome sequence of the ciliate Tetrahymena thermophila, a model eukaryote.</title>
        <authorList>
            <person name="Eisen J.A."/>
            <person name="Coyne R.S."/>
            <person name="Wu M."/>
            <person name="Wu D."/>
            <person name="Thiagarajan M."/>
            <person name="Wortman J.R."/>
            <person name="Badger J.H."/>
            <person name="Ren Q."/>
            <person name="Amedeo P."/>
            <person name="Jones K.M."/>
            <person name="Tallon L.J."/>
            <person name="Delcher A.L."/>
            <person name="Salzberg S.L."/>
            <person name="Silva J.C."/>
            <person name="Haas B.J."/>
            <person name="Majoros W.H."/>
            <person name="Farzad M."/>
            <person name="Carlton J.M."/>
            <person name="Smith R.K. Jr."/>
            <person name="Garg J."/>
            <person name="Pearlman R.E."/>
            <person name="Karrer K.M."/>
            <person name="Sun L."/>
            <person name="Manning G."/>
            <person name="Elde N.C."/>
            <person name="Turkewitz A.P."/>
            <person name="Asai D.J."/>
            <person name="Wilkes D.E."/>
            <person name="Wang Y."/>
            <person name="Cai H."/>
            <person name="Collins K."/>
            <person name="Stewart B.A."/>
            <person name="Lee S.R."/>
            <person name="Wilamowska K."/>
            <person name="Weinberg Z."/>
            <person name="Ruzzo W.L."/>
            <person name="Wloga D."/>
            <person name="Gaertig J."/>
            <person name="Frankel J."/>
            <person name="Tsao C.-C."/>
            <person name="Gorovsky M.A."/>
            <person name="Keeling P.J."/>
            <person name="Waller R.F."/>
            <person name="Patron N.J."/>
            <person name="Cherry J.M."/>
            <person name="Stover N.A."/>
            <person name="Krieger C.J."/>
            <person name="del Toro C."/>
            <person name="Ryder H.F."/>
            <person name="Williamson S.C."/>
            <person name="Barbeau R.A."/>
            <person name="Hamilton E.P."/>
            <person name="Orias E."/>
        </authorList>
    </citation>
    <scope>NUCLEOTIDE SEQUENCE [LARGE SCALE GENOMIC DNA]</scope>
    <source>
        <strain evidence="3">SB210</strain>
    </source>
</reference>
<feature type="transmembrane region" description="Helical" evidence="1">
    <location>
        <begin position="324"/>
        <end position="342"/>
    </location>
</feature>
<dbReference type="RefSeq" id="XP_001010703.2">
    <property type="nucleotide sequence ID" value="XM_001010703.2"/>
</dbReference>
<sequence>MINFYLNNTVLSSNTNIIKQINNQIIYSSKSKNNKQKLMTDSFQLSIQQNSSNDTQSLEDSEFMKFLEDHPDKKLITLIGPPGQGKTQIQNSIINMQKQKNCDDFACQSSISSYPEIKFQCDEDSPYLFVEFENLDYSQDSKINQSMRDLMFHFIFISTCVIYVHHNIRISKGFEDIATKILQQSKTKKITFVEILNKWNGDRVQSYQDLENYQGLFQKTFYLKSLNFRNSQINKDNNLEQFQSQIKELISYIDSLQVNNHSTLETIRMYIRDFDTQIKEKLNHNCIIIKNEPNRLGGANQEVEYDISDPLLGNNNNQPKKSKILILALIIFWIIIYYFPNISQSKKFIITFISIFFYLAFYWRTLFLRYIKKLFRFFEKKLRRY</sequence>
<dbReference type="InParanoid" id="Q22Z63"/>
<name>Q22Z63_TETTS</name>
<keyword evidence="1" id="KW-0472">Membrane</keyword>
<gene>
    <name evidence="2" type="ORF">TTHERM_00113080</name>
</gene>
<proteinExistence type="predicted"/>
<protein>
    <submittedName>
        <fullName evidence="2">Transmembrane protein, putative</fullName>
    </submittedName>
</protein>
<dbReference type="AlphaFoldDB" id="Q22Z63"/>
<dbReference type="EMBL" id="GG662798">
    <property type="protein sequence ID" value="EAR90458.2"/>
    <property type="molecule type" value="Genomic_DNA"/>
</dbReference>
<keyword evidence="1 2" id="KW-0812">Transmembrane</keyword>
<feature type="transmembrane region" description="Helical" evidence="1">
    <location>
        <begin position="348"/>
        <end position="371"/>
    </location>
</feature>
<evidence type="ECO:0000256" key="1">
    <source>
        <dbReference type="SAM" id="Phobius"/>
    </source>
</evidence>
<dbReference type="SUPFAM" id="SSF52540">
    <property type="entry name" value="P-loop containing nucleoside triphosphate hydrolases"/>
    <property type="match status" value="1"/>
</dbReference>
<dbReference type="GeneID" id="7843569"/>
<accession>Q22Z63</accession>
<keyword evidence="3" id="KW-1185">Reference proteome</keyword>
<dbReference type="KEGG" id="tet:TTHERM_00113080"/>
<dbReference type="Proteomes" id="UP000009168">
    <property type="component" value="Unassembled WGS sequence"/>
</dbReference>
<dbReference type="Gene3D" id="3.40.50.300">
    <property type="entry name" value="P-loop containing nucleotide triphosphate hydrolases"/>
    <property type="match status" value="1"/>
</dbReference>
<keyword evidence="1" id="KW-1133">Transmembrane helix</keyword>